<dbReference type="STRING" id="310782.SAMN05216499_1501"/>
<dbReference type="OrthoDB" id="5197650at2"/>
<accession>A0A1M7QYC8</accession>
<reference evidence="2 3" key="1">
    <citation type="submission" date="2016-11" db="EMBL/GenBank/DDBJ databases">
        <authorList>
            <person name="Jaros S."/>
            <person name="Januszkiewicz K."/>
            <person name="Wedrychowicz H."/>
        </authorList>
    </citation>
    <scope>NUCLEOTIDE SEQUENCE [LARGE SCALE GENOMIC DNA]</scope>
    <source>
        <strain evidence="2 3">CGMCC 4.2025</strain>
    </source>
</reference>
<dbReference type="InterPro" id="IPR012312">
    <property type="entry name" value="Hemerythrin-like"/>
</dbReference>
<feature type="domain" description="Hemerythrin-like" evidence="1">
    <location>
        <begin position="12"/>
        <end position="135"/>
    </location>
</feature>
<keyword evidence="3" id="KW-1185">Reference proteome</keyword>
<dbReference type="AlphaFoldDB" id="A0A1M7QYC8"/>
<gene>
    <name evidence="2" type="ORF">SAMN05216499_1501</name>
</gene>
<evidence type="ECO:0000313" key="3">
    <source>
        <dbReference type="Proteomes" id="UP000184111"/>
    </source>
</evidence>
<evidence type="ECO:0000313" key="2">
    <source>
        <dbReference type="EMBL" id="SHN37125.1"/>
    </source>
</evidence>
<dbReference type="Gene3D" id="1.20.120.520">
    <property type="entry name" value="nmb1532 protein domain like"/>
    <property type="match status" value="1"/>
</dbReference>
<protein>
    <submittedName>
        <fullName evidence="2">Hemerythrin HHE cation binding domain-containing protein</fullName>
    </submittedName>
</protein>
<dbReference type="CDD" id="cd12108">
    <property type="entry name" value="Hr-like"/>
    <property type="match status" value="1"/>
</dbReference>
<evidence type="ECO:0000259" key="1">
    <source>
        <dbReference type="Pfam" id="PF01814"/>
    </source>
</evidence>
<name>A0A1M7QYC8_9ACTN</name>
<proteinExistence type="predicted"/>
<dbReference type="EMBL" id="FRBI01000050">
    <property type="protein sequence ID" value="SHN37125.1"/>
    <property type="molecule type" value="Genomic_DNA"/>
</dbReference>
<dbReference type="Proteomes" id="UP000184111">
    <property type="component" value="Unassembled WGS sequence"/>
</dbReference>
<dbReference type="RefSeq" id="WP_073503035.1">
    <property type="nucleotide sequence ID" value="NZ_FRBI01000050.1"/>
</dbReference>
<organism evidence="2 3">
    <name type="scientific">Actinacidiphila paucisporea</name>
    <dbReference type="NCBI Taxonomy" id="310782"/>
    <lineage>
        <taxon>Bacteria</taxon>
        <taxon>Bacillati</taxon>
        <taxon>Actinomycetota</taxon>
        <taxon>Actinomycetes</taxon>
        <taxon>Kitasatosporales</taxon>
        <taxon>Streptomycetaceae</taxon>
        <taxon>Actinacidiphila</taxon>
    </lineage>
</organism>
<sequence length="217" mass="23986">MTGGEYKLDMTMMLTIHDAFRRELDRIAKVAEDVSDDPRTVMRTALGWKLFKTYLGIHHTTEDDTVWGLMEQRLAGGQDVALLHAMEAEHAAIDPLLASMDLALADVDGGPGRLGDLVAELNTSLRGHLQHEEAEGLSLVDSTLTQEEWSHFAAVHLKKVGEDVGTYMPWLLDDAAADWVETVLGRLPGWGRTKYEGEWKAAYDRLSLWTPAAGTTG</sequence>
<dbReference type="Pfam" id="PF01814">
    <property type="entry name" value="Hemerythrin"/>
    <property type="match status" value="1"/>
</dbReference>